<gene>
    <name evidence="1" type="ORF">COLO4_34029</name>
</gene>
<evidence type="ECO:0000313" key="1">
    <source>
        <dbReference type="EMBL" id="OMO59864.1"/>
    </source>
</evidence>
<dbReference type="AlphaFoldDB" id="A0A1R3GP25"/>
<reference evidence="2" key="1">
    <citation type="submission" date="2013-09" db="EMBL/GenBank/DDBJ databases">
        <title>Corchorus olitorius genome sequencing.</title>
        <authorList>
            <person name="Alam M."/>
            <person name="Haque M.S."/>
            <person name="Islam M.S."/>
            <person name="Emdad E.M."/>
            <person name="Islam M.M."/>
            <person name="Ahmed B."/>
            <person name="Halim A."/>
            <person name="Hossen Q.M.M."/>
            <person name="Hossain M.Z."/>
            <person name="Ahmed R."/>
            <person name="Khan M.M."/>
            <person name="Islam R."/>
            <person name="Rashid M.M."/>
            <person name="Khan S.A."/>
            <person name="Rahman M.S."/>
            <person name="Alam M."/>
            <person name="Yahiya A.S."/>
            <person name="Khan M.S."/>
            <person name="Azam M.S."/>
            <person name="Haque T."/>
            <person name="Lashkar M.Z.H."/>
            <person name="Akhand A.I."/>
            <person name="Morshed G."/>
            <person name="Roy S."/>
            <person name="Uddin K.S."/>
            <person name="Rabeya T."/>
            <person name="Hossain A.S."/>
            <person name="Chowdhury A."/>
            <person name="Snigdha A.R."/>
            <person name="Mortoza M.S."/>
            <person name="Matin S.A."/>
            <person name="Hoque S.M.E."/>
            <person name="Islam M.K."/>
            <person name="Roy D.K."/>
            <person name="Haider R."/>
            <person name="Moosa M.M."/>
            <person name="Elias S.M."/>
            <person name="Hasan A.M."/>
            <person name="Jahan S."/>
            <person name="Shafiuddin M."/>
            <person name="Mahmood N."/>
            <person name="Shommy N.S."/>
        </authorList>
    </citation>
    <scope>NUCLEOTIDE SEQUENCE [LARGE SCALE GENOMIC DNA]</scope>
    <source>
        <strain evidence="2">cv. O-4</strain>
    </source>
</reference>
<protein>
    <submittedName>
        <fullName evidence="1">Uncharacterized protein</fullName>
    </submittedName>
</protein>
<evidence type="ECO:0000313" key="2">
    <source>
        <dbReference type="Proteomes" id="UP000187203"/>
    </source>
</evidence>
<organism evidence="1 2">
    <name type="scientific">Corchorus olitorius</name>
    <dbReference type="NCBI Taxonomy" id="93759"/>
    <lineage>
        <taxon>Eukaryota</taxon>
        <taxon>Viridiplantae</taxon>
        <taxon>Streptophyta</taxon>
        <taxon>Embryophyta</taxon>
        <taxon>Tracheophyta</taxon>
        <taxon>Spermatophyta</taxon>
        <taxon>Magnoliopsida</taxon>
        <taxon>eudicotyledons</taxon>
        <taxon>Gunneridae</taxon>
        <taxon>Pentapetalae</taxon>
        <taxon>rosids</taxon>
        <taxon>malvids</taxon>
        <taxon>Malvales</taxon>
        <taxon>Malvaceae</taxon>
        <taxon>Grewioideae</taxon>
        <taxon>Apeibeae</taxon>
        <taxon>Corchorus</taxon>
    </lineage>
</organism>
<accession>A0A1R3GP25</accession>
<name>A0A1R3GP25_9ROSI</name>
<sequence length="35" mass="4092">MEDRGIRERKMSYGENEEMIVFVGEEDKDQEGVVS</sequence>
<dbReference type="Proteomes" id="UP000187203">
    <property type="component" value="Unassembled WGS sequence"/>
</dbReference>
<comment type="caution">
    <text evidence="1">The sequence shown here is derived from an EMBL/GenBank/DDBJ whole genome shotgun (WGS) entry which is preliminary data.</text>
</comment>
<keyword evidence="2" id="KW-1185">Reference proteome</keyword>
<proteinExistence type="predicted"/>
<dbReference type="EMBL" id="AWUE01022036">
    <property type="protein sequence ID" value="OMO59864.1"/>
    <property type="molecule type" value="Genomic_DNA"/>
</dbReference>